<organism evidence="1 2">
    <name type="scientific">Legionella beliardensis</name>
    <dbReference type="NCBI Taxonomy" id="91822"/>
    <lineage>
        <taxon>Bacteria</taxon>
        <taxon>Pseudomonadati</taxon>
        <taxon>Pseudomonadota</taxon>
        <taxon>Gammaproteobacteria</taxon>
        <taxon>Legionellales</taxon>
        <taxon>Legionellaceae</taxon>
        <taxon>Legionella</taxon>
    </lineage>
</organism>
<protein>
    <submittedName>
        <fullName evidence="1">Uncharacterized protein</fullName>
    </submittedName>
</protein>
<name>A0A378I1I0_9GAMM</name>
<evidence type="ECO:0000313" key="2">
    <source>
        <dbReference type="Proteomes" id="UP000254968"/>
    </source>
</evidence>
<dbReference type="EMBL" id="UGNV01000001">
    <property type="protein sequence ID" value="STX28843.1"/>
    <property type="molecule type" value="Genomic_DNA"/>
</dbReference>
<dbReference type="AlphaFoldDB" id="A0A378I1I0"/>
<keyword evidence="2" id="KW-1185">Reference proteome</keyword>
<dbReference type="Proteomes" id="UP000254968">
    <property type="component" value="Unassembled WGS sequence"/>
</dbReference>
<evidence type="ECO:0000313" key="1">
    <source>
        <dbReference type="EMBL" id="STX28843.1"/>
    </source>
</evidence>
<proteinExistence type="predicted"/>
<accession>A0A378I1I0</accession>
<reference evidence="1 2" key="1">
    <citation type="submission" date="2018-06" db="EMBL/GenBank/DDBJ databases">
        <authorList>
            <consortium name="Pathogen Informatics"/>
            <person name="Doyle S."/>
        </authorList>
    </citation>
    <scope>NUCLEOTIDE SEQUENCE [LARGE SCALE GENOMIC DNA]</scope>
    <source>
        <strain evidence="1 2">NCTC13315</strain>
    </source>
</reference>
<dbReference type="OrthoDB" id="9958824at2"/>
<sequence length="351" mass="40031">MPYTNTCPISLEPLSKEQAFLIKVPKQDKQISDKYYYIGDEKTLKQLFECPFTRRKGDYYALKLSETSSAVISKLLAENDKNTLIEDNDLLAKIDAENRFNWQVRYFGNRLINNQPNINIQDLVAVMDRSVANTRHLISDYKINFLRHPSPRIGPEDVILRRGSLARYCKTVNKLMNNALVEEHDLLFLIHSYILISKLEDSRYKTALQNAVANQLVRYLTGLLLVTNAVSVAIDVVNNGFSSSAFWGVLKILLIDRAQDSLQHLFSKNMCFNAHSILYAIISNGPKQLANPANLYVSAKSATTHAYEFVKTNLSFFHNKFIKSEPVQYELPEDLEALRESAARGLRGYLN</sequence>
<gene>
    <name evidence="1" type="ORF">NCTC13315_01377</name>
</gene>
<dbReference type="RefSeq" id="WP_115302556.1">
    <property type="nucleotide sequence ID" value="NZ_CAAAHO010000001.1"/>
</dbReference>